<evidence type="ECO:0000313" key="3">
    <source>
        <dbReference type="EMBL" id="MBC3952598.1"/>
    </source>
</evidence>
<dbReference type="PROSITE" id="PS51257">
    <property type="entry name" value="PROKAR_LIPOPROTEIN"/>
    <property type="match status" value="1"/>
</dbReference>
<organism evidence="3 4">
    <name type="scientific">Pseudomonas folii</name>
    <dbReference type="NCBI Taxonomy" id="2762593"/>
    <lineage>
        <taxon>Bacteria</taxon>
        <taxon>Pseudomonadati</taxon>
        <taxon>Pseudomonadota</taxon>
        <taxon>Gammaproteobacteria</taxon>
        <taxon>Pseudomonadales</taxon>
        <taxon>Pseudomonadaceae</taxon>
        <taxon>Pseudomonas</taxon>
    </lineage>
</organism>
<keyword evidence="4" id="KW-1185">Reference proteome</keyword>
<dbReference type="RefSeq" id="WP_095092693.1">
    <property type="nucleotide sequence ID" value="NZ_JACONW010000156.1"/>
</dbReference>
<evidence type="ECO:0008006" key="5">
    <source>
        <dbReference type="Google" id="ProtNLM"/>
    </source>
</evidence>
<evidence type="ECO:0000313" key="4">
    <source>
        <dbReference type="Proteomes" id="UP000651852"/>
    </source>
</evidence>
<evidence type="ECO:0000256" key="1">
    <source>
        <dbReference type="SAM" id="MobiDB-lite"/>
    </source>
</evidence>
<keyword evidence="2" id="KW-0732">Signal</keyword>
<feature type="signal peptide" evidence="2">
    <location>
        <begin position="1"/>
        <end position="20"/>
    </location>
</feature>
<comment type="caution">
    <text evidence="3">The sequence shown here is derived from an EMBL/GenBank/DDBJ whole genome shotgun (WGS) entry which is preliminary data.</text>
</comment>
<reference evidence="3 4" key="1">
    <citation type="submission" date="2020-08" db="EMBL/GenBank/DDBJ databases">
        <title>Putative novel bacterial strains isolated from necrotic wheat leaf tissues caused by Xanthomonas translucens.</title>
        <authorList>
            <person name="Tambong J.T."/>
        </authorList>
    </citation>
    <scope>NUCLEOTIDE SEQUENCE [LARGE SCALE GENOMIC DNA]</scope>
    <source>
        <strain evidence="3 4">DOAB 1069</strain>
    </source>
</reference>
<accession>A0ABR7B5Y9</accession>
<sequence length="65" mass="6611">MKIAAVALLSCVMLAGCSSSGPSGKACEVFSPASVNVPTTQSSQRVEALATGEPADDRNQEQNCP</sequence>
<proteinExistence type="predicted"/>
<dbReference type="Proteomes" id="UP000651852">
    <property type="component" value="Unassembled WGS sequence"/>
</dbReference>
<protein>
    <recommendedName>
        <fullName evidence="5">Lipoprotein</fullName>
    </recommendedName>
</protein>
<feature type="chain" id="PRO_5046780689" description="Lipoprotein" evidence="2">
    <location>
        <begin position="21"/>
        <end position="65"/>
    </location>
</feature>
<feature type="region of interest" description="Disordered" evidence="1">
    <location>
        <begin position="38"/>
        <end position="65"/>
    </location>
</feature>
<evidence type="ECO:0000256" key="2">
    <source>
        <dbReference type="SAM" id="SignalP"/>
    </source>
</evidence>
<feature type="compositionally biased region" description="Basic and acidic residues" evidence="1">
    <location>
        <begin position="55"/>
        <end position="65"/>
    </location>
</feature>
<gene>
    <name evidence="3" type="ORF">H8S59_22735</name>
</gene>
<name>A0ABR7B5Y9_9PSED</name>
<dbReference type="EMBL" id="JACONW010000156">
    <property type="protein sequence ID" value="MBC3952598.1"/>
    <property type="molecule type" value="Genomic_DNA"/>
</dbReference>